<evidence type="ECO:0000313" key="3">
    <source>
        <dbReference type="EMBL" id="SQC65319.1"/>
    </source>
</evidence>
<gene>
    <name evidence="3" type="primary">yneA</name>
    <name evidence="3" type="ORF">NCTC13940_00439</name>
</gene>
<dbReference type="AlphaFoldDB" id="A0A2X3IWM8"/>
<proteinExistence type="predicted"/>
<feature type="transmembrane region" description="Helical" evidence="1">
    <location>
        <begin position="41"/>
        <end position="62"/>
    </location>
</feature>
<dbReference type="InterPro" id="IPR018392">
    <property type="entry name" value="LysM"/>
</dbReference>
<evidence type="ECO:0000259" key="2">
    <source>
        <dbReference type="PROSITE" id="PS51782"/>
    </source>
</evidence>
<keyword evidence="1" id="KW-1133">Transmembrane helix</keyword>
<evidence type="ECO:0000313" key="4">
    <source>
        <dbReference type="Proteomes" id="UP000250257"/>
    </source>
</evidence>
<reference evidence="3 4" key="1">
    <citation type="submission" date="2018-06" db="EMBL/GenBank/DDBJ databases">
        <authorList>
            <consortium name="Pathogen Informatics"/>
            <person name="Doyle S."/>
        </authorList>
    </citation>
    <scope>NUCLEOTIDE SEQUENCE [LARGE SCALE GENOMIC DNA]</scope>
    <source>
        <strain evidence="3 4">NCTC13940</strain>
    </source>
</reference>
<keyword evidence="3" id="KW-0132">Cell division</keyword>
<keyword evidence="1" id="KW-0472">Membrane</keyword>
<protein>
    <submittedName>
        <fullName evidence="3">Cell division suppressor protein YneA</fullName>
    </submittedName>
</protein>
<sequence length="140" mass="15876">MQTKVRFFIDKIERSFYNVIKANVHSVGGDFMTLKLIWDKYYIAIIFVVASVLMGLTLLFYTSATNENKYSKIDVNSGDSLWVLADEHAAKANMDKATFIKWVEKENHINDGALKAGDEIVIPVKKNQINQDSSIQLANE</sequence>
<organism evidence="3 4">
    <name type="scientific">Listeria fleischmannii subsp. fleischmannii</name>
    <dbReference type="NCBI Taxonomy" id="1671902"/>
    <lineage>
        <taxon>Bacteria</taxon>
        <taxon>Bacillati</taxon>
        <taxon>Bacillota</taxon>
        <taxon>Bacilli</taxon>
        <taxon>Bacillales</taxon>
        <taxon>Listeriaceae</taxon>
        <taxon>Listeria</taxon>
    </lineage>
</organism>
<dbReference type="STRING" id="1214117.LFLEISCH_02355"/>
<dbReference type="Gene3D" id="3.10.350.10">
    <property type="entry name" value="LysM domain"/>
    <property type="match status" value="1"/>
</dbReference>
<evidence type="ECO:0000256" key="1">
    <source>
        <dbReference type="SAM" id="Phobius"/>
    </source>
</evidence>
<dbReference type="Proteomes" id="UP000250257">
    <property type="component" value="Unassembled WGS sequence"/>
</dbReference>
<accession>A0A2X3IWM8</accession>
<dbReference type="EMBL" id="UAWT01000003">
    <property type="protein sequence ID" value="SQC65319.1"/>
    <property type="molecule type" value="Genomic_DNA"/>
</dbReference>
<name>A0A2X3IWM8_9LIST</name>
<dbReference type="PROSITE" id="PS51782">
    <property type="entry name" value="LYSM"/>
    <property type="match status" value="1"/>
</dbReference>
<feature type="domain" description="LysM" evidence="2">
    <location>
        <begin position="71"/>
        <end position="122"/>
    </location>
</feature>
<keyword evidence="1" id="KW-0812">Transmembrane</keyword>
<dbReference type="GO" id="GO:0051301">
    <property type="term" value="P:cell division"/>
    <property type="evidence" value="ECO:0007669"/>
    <property type="project" value="UniProtKB-KW"/>
</dbReference>
<dbReference type="NCBIfam" id="NF010723">
    <property type="entry name" value="PRK14125.1"/>
    <property type="match status" value="1"/>
</dbReference>
<keyword evidence="3" id="KW-0131">Cell cycle</keyword>
<dbReference type="InterPro" id="IPR036779">
    <property type="entry name" value="LysM_dom_sf"/>
</dbReference>
<dbReference type="SMART" id="SM00257">
    <property type="entry name" value="LysM"/>
    <property type="match status" value="1"/>
</dbReference>
<dbReference type="Pfam" id="PF01476">
    <property type="entry name" value="LysM"/>
    <property type="match status" value="1"/>
</dbReference>